<feature type="transmembrane region" description="Helical" evidence="10">
    <location>
        <begin position="308"/>
        <end position="326"/>
    </location>
</feature>
<keyword evidence="6 10" id="KW-0472">Membrane</keyword>
<dbReference type="EMBL" id="RSCD01000007">
    <property type="protein sequence ID" value="RSH91700.1"/>
    <property type="molecule type" value="Genomic_DNA"/>
</dbReference>
<accession>A0A427YKU5</accession>
<feature type="transmembrane region" description="Helical" evidence="10">
    <location>
        <begin position="224"/>
        <end position="245"/>
    </location>
</feature>
<keyword evidence="7" id="KW-0462">Maltose metabolism</keyword>
<dbReference type="GO" id="GO:0000023">
    <property type="term" value="P:maltose metabolic process"/>
    <property type="evidence" value="ECO:0007669"/>
    <property type="project" value="UniProtKB-KW"/>
</dbReference>
<dbReference type="Pfam" id="PF00083">
    <property type="entry name" value="Sugar_tr"/>
    <property type="match status" value="1"/>
</dbReference>
<feature type="transmembrane region" description="Helical" evidence="10">
    <location>
        <begin position="443"/>
        <end position="460"/>
    </location>
</feature>
<keyword evidence="4 10" id="KW-0812">Transmembrane</keyword>
<feature type="transmembrane region" description="Helical" evidence="10">
    <location>
        <begin position="372"/>
        <end position="394"/>
    </location>
</feature>
<dbReference type="SUPFAM" id="SSF103473">
    <property type="entry name" value="MFS general substrate transporter"/>
    <property type="match status" value="1"/>
</dbReference>
<comment type="similarity">
    <text evidence="2 9">Belongs to the major facilitator superfamily. Sugar transporter (TC 2.A.1.1) family.</text>
</comment>
<dbReference type="InterPro" id="IPR050360">
    <property type="entry name" value="MFS_Sugar_Transporters"/>
</dbReference>
<evidence type="ECO:0000256" key="8">
    <source>
        <dbReference type="ARBA" id="ARBA00049119"/>
    </source>
</evidence>
<evidence type="ECO:0000256" key="5">
    <source>
        <dbReference type="ARBA" id="ARBA00022989"/>
    </source>
</evidence>
<dbReference type="InterPro" id="IPR005828">
    <property type="entry name" value="MFS_sugar_transport-like"/>
</dbReference>
<dbReference type="PROSITE" id="PS00217">
    <property type="entry name" value="SUGAR_TRANSPORT_2"/>
    <property type="match status" value="1"/>
</dbReference>
<reference evidence="12 13" key="1">
    <citation type="submission" date="2018-11" db="EMBL/GenBank/DDBJ databases">
        <title>Genome sequence of Saitozyma podzolica DSM 27192.</title>
        <authorList>
            <person name="Aliyu H."/>
            <person name="Gorte O."/>
            <person name="Ochsenreither K."/>
        </authorList>
    </citation>
    <scope>NUCLEOTIDE SEQUENCE [LARGE SCALE GENOMIC DNA]</scope>
    <source>
        <strain evidence="12 13">DSM 27192</strain>
    </source>
</reference>
<feature type="transmembrane region" description="Helical" evidence="10">
    <location>
        <begin position="400"/>
        <end position="422"/>
    </location>
</feature>
<evidence type="ECO:0000256" key="7">
    <source>
        <dbReference type="ARBA" id="ARBA00026248"/>
    </source>
</evidence>
<feature type="transmembrane region" description="Helical" evidence="10">
    <location>
        <begin position="151"/>
        <end position="173"/>
    </location>
</feature>
<dbReference type="Proteomes" id="UP000279259">
    <property type="component" value="Unassembled WGS sequence"/>
</dbReference>
<gene>
    <name evidence="12" type="ORF">EHS25_009069</name>
</gene>
<dbReference type="PROSITE" id="PS50850">
    <property type="entry name" value="MFS"/>
    <property type="match status" value="1"/>
</dbReference>
<dbReference type="InterPro" id="IPR003663">
    <property type="entry name" value="Sugar/inositol_transpt"/>
</dbReference>
<evidence type="ECO:0000256" key="9">
    <source>
        <dbReference type="RuleBase" id="RU003346"/>
    </source>
</evidence>
<evidence type="ECO:0000256" key="1">
    <source>
        <dbReference type="ARBA" id="ARBA00004141"/>
    </source>
</evidence>
<organism evidence="12 13">
    <name type="scientific">Saitozyma podzolica</name>
    <dbReference type="NCBI Taxonomy" id="1890683"/>
    <lineage>
        <taxon>Eukaryota</taxon>
        <taxon>Fungi</taxon>
        <taxon>Dikarya</taxon>
        <taxon>Basidiomycota</taxon>
        <taxon>Agaricomycotina</taxon>
        <taxon>Tremellomycetes</taxon>
        <taxon>Tremellales</taxon>
        <taxon>Trimorphomycetaceae</taxon>
        <taxon>Saitozyma</taxon>
    </lineage>
</organism>
<comment type="subcellular location">
    <subcellularLocation>
        <location evidence="1">Membrane</location>
        <topology evidence="1">Multi-pass membrane protein</topology>
    </subcellularLocation>
</comment>
<evidence type="ECO:0000256" key="6">
    <source>
        <dbReference type="ARBA" id="ARBA00023136"/>
    </source>
</evidence>
<proteinExistence type="inferred from homology"/>
<comment type="caution">
    <text evidence="12">The sequence shown here is derived from an EMBL/GenBank/DDBJ whole genome shotgun (WGS) entry which is preliminary data.</text>
</comment>
<dbReference type="InterPro" id="IPR005829">
    <property type="entry name" value="Sugar_transporter_CS"/>
</dbReference>
<dbReference type="InterPro" id="IPR020846">
    <property type="entry name" value="MFS_dom"/>
</dbReference>
<dbReference type="FunFam" id="1.20.1250.20:FF:000149">
    <property type="entry name" value="MFS transporter, SP family, general alpha glucoside:H+ symporter"/>
    <property type="match status" value="1"/>
</dbReference>
<protein>
    <recommendedName>
        <fullName evidence="11">Major facilitator superfamily (MFS) profile domain-containing protein</fullName>
    </recommendedName>
</protein>
<evidence type="ECO:0000259" key="11">
    <source>
        <dbReference type="PROSITE" id="PS50850"/>
    </source>
</evidence>
<dbReference type="GO" id="GO:0005351">
    <property type="term" value="F:carbohydrate:proton symporter activity"/>
    <property type="evidence" value="ECO:0007669"/>
    <property type="project" value="TreeGrafter"/>
</dbReference>
<keyword evidence="5 10" id="KW-1133">Transmembrane helix</keyword>
<evidence type="ECO:0000256" key="2">
    <source>
        <dbReference type="ARBA" id="ARBA00010992"/>
    </source>
</evidence>
<feature type="transmembrane region" description="Helical" evidence="10">
    <location>
        <begin position="346"/>
        <end position="365"/>
    </location>
</feature>
<feature type="domain" description="Major facilitator superfamily (MFS) profile" evidence="11">
    <location>
        <begin position="50"/>
        <end position="494"/>
    </location>
</feature>
<evidence type="ECO:0000256" key="3">
    <source>
        <dbReference type="ARBA" id="ARBA00022448"/>
    </source>
</evidence>
<keyword evidence="13" id="KW-1185">Reference proteome</keyword>
<dbReference type="OrthoDB" id="6612291at2759"/>
<dbReference type="GO" id="GO:0016020">
    <property type="term" value="C:membrane"/>
    <property type="evidence" value="ECO:0007669"/>
    <property type="project" value="UniProtKB-SubCell"/>
</dbReference>
<evidence type="ECO:0000313" key="12">
    <source>
        <dbReference type="EMBL" id="RSH91700.1"/>
    </source>
</evidence>
<dbReference type="Gene3D" id="1.20.1250.20">
    <property type="entry name" value="MFS general substrate transporter like domains"/>
    <property type="match status" value="1"/>
</dbReference>
<feature type="transmembrane region" description="Helical" evidence="10">
    <location>
        <begin position="49"/>
        <end position="74"/>
    </location>
</feature>
<dbReference type="InterPro" id="IPR036259">
    <property type="entry name" value="MFS_trans_sf"/>
</dbReference>
<sequence length="548" mass="60658">MVGHIETPAIAVEDALRLETMVNDAKVATEAEHNMSLWQAIKRYPKASVWSLLISFAVVMEGYDLVLLGNFYAFPEFVNTFGTAGPDGTKQIPARWQAGLGNSANVGCVLGLVMNGYLAERFGYRKTMMGALVAMIGLIFLFFFATSLEMILAAEFLCGIPWGIFQTLTTSYAAEVAPVALRGYLTTWVNACWGIGQLIAVGMLKGLLTRTDQWGWRIPYAVQWVWPVPLFLVALFAPESPWWLVRKGRVDEAKRNLRRLTSGSDGSDFNLEQTIAMMEHTHHIEQESVAGTSYLDCFKGTDLRRTEISAGCWIVQTLCGSAFMSYSTYFFTQAGLPTSSAFSLSMGQYAINTGGTIVAWGLMALGIGRRTLYLHGCIWMCITLVVIGGVSLVHSTAASWAAGGLLLAWSVAYQFTVGTVCFSLMTEIPSRRLVIKTVNVGRGLYCVANIVIGSVTPYMLNPTAWNWGGKTAFFWAGFNFFCIVWIFFRLPEPSKLTYAELDKLFEAKVPARKFQQTAVDLFGRDEARIHDSIEEKEDKSVAQHVETL</sequence>
<feature type="transmembrane region" description="Helical" evidence="10">
    <location>
        <begin position="472"/>
        <end position="488"/>
    </location>
</feature>
<feature type="transmembrane region" description="Helical" evidence="10">
    <location>
        <begin position="185"/>
        <end position="204"/>
    </location>
</feature>
<keyword evidence="3 9" id="KW-0813">Transport</keyword>
<dbReference type="PANTHER" id="PTHR48022:SF5">
    <property type="entry name" value="ALPHA-GLUCOSIDES PERMEASE MPH2-RELATED"/>
    <property type="match status" value="1"/>
</dbReference>
<evidence type="ECO:0000256" key="10">
    <source>
        <dbReference type="SAM" id="Phobius"/>
    </source>
</evidence>
<dbReference type="AlphaFoldDB" id="A0A427YKU5"/>
<dbReference type="NCBIfam" id="TIGR00879">
    <property type="entry name" value="SP"/>
    <property type="match status" value="1"/>
</dbReference>
<evidence type="ECO:0000256" key="4">
    <source>
        <dbReference type="ARBA" id="ARBA00022692"/>
    </source>
</evidence>
<feature type="transmembrane region" description="Helical" evidence="10">
    <location>
        <begin position="127"/>
        <end position="145"/>
    </location>
</feature>
<feature type="transmembrane region" description="Helical" evidence="10">
    <location>
        <begin position="94"/>
        <end position="115"/>
    </location>
</feature>
<evidence type="ECO:0000313" key="13">
    <source>
        <dbReference type="Proteomes" id="UP000279259"/>
    </source>
</evidence>
<name>A0A427YKU5_9TREE</name>
<comment type="catalytic activity">
    <reaction evidence="8">
        <text>myo-inositol(out) + H(+)(out) = myo-inositol(in) + H(+)(in)</text>
        <dbReference type="Rhea" id="RHEA:60364"/>
        <dbReference type="ChEBI" id="CHEBI:15378"/>
        <dbReference type="ChEBI" id="CHEBI:17268"/>
    </reaction>
</comment>
<dbReference type="PANTHER" id="PTHR48022">
    <property type="entry name" value="PLASTIDIC GLUCOSE TRANSPORTER 4"/>
    <property type="match status" value="1"/>
</dbReference>